<evidence type="ECO:0000313" key="8">
    <source>
        <dbReference type="Proteomes" id="UP000261540"/>
    </source>
</evidence>
<evidence type="ECO:0000256" key="6">
    <source>
        <dbReference type="SAM" id="Phobius"/>
    </source>
</evidence>
<dbReference type="Pfam" id="PF13903">
    <property type="entry name" value="Claudin_2"/>
    <property type="match status" value="1"/>
</dbReference>
<dbReference type="GeneTree" id="ENSGT00390000011615"/>
<dbReference type="Gene3D" id="1.20.140.150">
    <property type="match status" value="1"/>
</dbReference>
<feature type="transmembrane region" description="Helical" evidence="6">
    <location>
        <begin position="6"/>
        <end position="25"/>
    </location>
</feature>
<dbReference type="Ensembl" id="ENSPKIT00000008504.1">
    <property type="protein sequence ID" value="ENSPKIP00000027733.1"/>
    <property type="gene ID" value="ENSPKIG00000009672.1"/>
</dbReference>
<evidence type="ECO:0000256" key="4">
    <source>
        <dbReference type="ARBA" id="ARBA00023136"/>
    </source>
</evidence>
<feature type="transmembrane region" description="Helical" evidence="6">
    <location>
        <begin position="156"/>
        <end position="177"/>
    </location>
</feature>
<comment type="subcellular location">
    <subcellularLocation>
        <location evidence="1">Membrane</location>
        <topology evidence="1">Multi-pass membrane protein</topology>
    </subcellularLocation>
</comment>
<reference evidence="7" key="1">
    <citation type="submission" date="2025-08" db="UniProtKB">
        <authorList>
            <consortium name="Ensembl"/>
        </authorList>
    </citation>
    <scope>IDENTIFICATION</scope>
</reference>
<keyword evidence="2 6" id="KW-0812">Transmembrane</keyword>
<dbReference type="PANTHER" id="PTHR20516">
    <property type="entry name" value="TRANSMEMBRANE PROTEIN 114/235 FAMILY MEMBER"/>
    <property type="match status" value="1"/>
</dbReference>
<dbReference type="AlphaFoldDB" id="A0A3B3SB89"/>
<accession>A0A3B3SB89</accession>
<dbReference type="FunFam" id="1.20.140.150:FF:000021">
    <property type="entry name" value="Transmembrane protein 114"/>
    <property type="match status" value="1"/>
</dbReference>
<organism evidence="7 8">
    <name type="scientific">Paramormyrops kingsleyae</name>
    <dbReference type="NCBI Taxonomy" id="1676925"/>
    <lineage>
        <taxon>Eukaryota</taxon>
        <taxon>Metazoa</taxon>
        <taxon>Chordata</taxon>
        <taxon>Craniata</taxon>
        <taxon>Vertebrata</taxon>
        <taxon>Euteleostomi</taxon>
        <taxon>Actinopterygii</taxon>
        <taxon>Neopterygii</taxon>
        <taxon>Teleostei</taxon>
        <taxon>Osteoglossocephala</taxon>
        <taxon>Osteoglossomorpha</taxon>
        <taxon>Osteoglossiformes</taxon>
        <taxon>Mormyridae</taxon>
        <taxon>Paramormyrops</taxon>
    </lineage>
</organism>
<dbReference type="OrthoDB" id="9626630at2759"/>
<dbReference type="PANTHER" id="PTHR20516:SF1">
    <property type="entry name" value="TRANSMEMBRANE PROTEIN 235"/>
    <property type="match status" value="1"/>
</dbReference>
<protein>
    <submittedName>
        <fullName evidence="7">Transmembrane protein 235</fullName>
    </submittedName>
</protein>
<dbReference type="InterPro" id="IPR039951">
    <property type="entry name" value="TMEM114/TMEM235"/>
</dbReference>
<proteinExistence type="predicted"/>
<reference evidence="7" key="2">
    <citation type="submission" date="2025-09" db="UniProtKB">
        <authorList>
            <consortium name="Ensembl"/>
        </authorList>
    </citation>
    <scope>IDENTIFICATION</scope>
</reference>
<dbReference type="Proteomes" id="UP000261540">
    <property type="component" value="Unplaced"/>
</dbReference>
<name>A0A3B3SB89_9TELE</name>
<evidence type="ECO:0000256" key="5">
    <source>
        <dbReference type="ARBA" id="ARBA00023180"/>
    </source>
</evidence>
<dbReference type="InterPro" id="IPR004031">
    <property type="entry name" value="PMP22/EMP/MP20/Claudin"/>
</dbReference>
<keyword evidence="3 6" id="KW-1133">Transmembrane helix</keyword>
<evidence type="ECO:0000256" key="1">
    <source>
        <dbReference type="ARBA" id="ARBA00004141"/>
    </source>
</evidence>
<dbReference type="GO" id="GO:0016324">
    <property type="term" value="C:apical plasma membrane"/>
    <property type="evidence" value="ECO:0007669"/>
    <property type="project" value="TreeGrafter"/>
</dbReference>
<keyword evidence="8" id="KW-1185">Reference proteome</keyword>
<keyword evidence="5" id="KW-0325">Glycoprotein</keyword>
<evidence type="ECO:0000256" key="3">
    <source>
        <dbReference type="ARBA" id="ARBA00022989"/>
    </source>
</evidence>
<feature type="transmembrane region" description="Helical" evidence="6">
    <location>
        <begin position="126"/>
        <end position="144"/>
    </location>
</feature>
<evidence type="ECO:0000256" key="2">
    <source>
        <dbReference type="ARBA" id="ARBA00022692"/>
    </source>
</evidence>
<keyword evidence="4 6" id="KW-0472">Membrane</keyword>
<sequence>MNFGTVVVIAGVTGLLSFGFLAVAIGSDYWYIIEVNAPNNTNSEELNSHSGLWRIYEGKNGSSHFIPSILAETANYTDQERNLLDMHRVIVILLPLSLVLLVCGWVFGLVSSLARSPTLLSGTSSYFLICSILTLSGVSLYISYSQKALEEIENQFGALLLAQVHVSFGWSLAVAWLSFSLEVSTGLLLLLAARMILLEARLEASSVADSPI</sequence>
<evidence type="ECO:0000313" key="7">
    <source>
        <dbReference type="Ensembl" id="ENSPKIP00000027733.1"/>
    </source>
</evidence>
<feature type="transmembrane region" description="Helical" evidence="6">
    <location>
        <begin position="89"/>
        <end position="114"/>
    </location>
</feature>